<evidence type="ECO:0000313" key="4">
    <source>
        <dbReference type="Proteomes" id="UP000198657"/>
    </source>
</evidence>
<feature type="region of interest" description="Disordered" evidence="1">
    <location>
        <begin position="207"/>
        <end position="226"/>
    </location>
</feature>
<dbReference type="OrthoDB" id="1113942at2"/>
<dbReference type="AlphaFoldDB" id="A0A1H8JQE6"/>
<dbReference type="Proteomes" id="UP000198657">
    <property type="component" value="Unassembled WGS sequence"/>
</dbReference>
<evidence type="ECO:0000313" key="3">
    <source>
        <dbReference type="EMBL" id="SEN82781.1"/>
    </source>
</evidence>
<proteinExistence type="predicted"/>
<dbReference type="STRING" id="604089.SAMN04487942_1098"/>
<keyword evidence="2" id="KW-1133">Transmembrane helix</keyword>
<evidence type="ECO:0000256" key="1">
    <source>
        <dbReference type="SAM" id="MobiDB-lite"/>
    </source>
</evidence>
<keyword evidence="2" id="KW-0812">Transmembrane</keyword>
<dbReference type="RefSeq" id="WP_091166487.1">
    <property type="nucleotide sequence ID" value="NZ_CBCSFM010000004.1"/>
</dbReference>
<gene>
    <name evidence="3" type="ORF">SAMN04487942_1098</name>
</gene>
<accession>A0A1H8JQE6</accession>
<keyword evidence="4" id="KW-1185">Reference proteome</keyword>
<dbReference type="EMBL" id="FODN01000001">
    <property type="protein sequence ID" value="SEN82781.1"/>
    <property type="molecule type" value="Genomic_DNA"/>
</dbReference>
<sequence length="481" mass="53734">MNDKKNIDRFFQEKFKDFEMNPNEQVWKNIQTALDKKKKKRKIIPFWIKFPGIAAAFLLGLFALNSIFKTEIEINKSIVLEPNILKNSSKNKDSVIPKTENNTNLLEIKKVPQVAINNTIKTGKTNEKKFIHADKSKVYSEKKNNQTNALVNLQENYTAIKQASPDNNVVTSEYITTEKNGITTDKTFDNFQNKTLKKSGLEEGGNSKIAAIDSKKQSSSNTETPNELEEILKKRKGEEKEVVVLNQKNKWQITPNIAAVYLNSNSGGSAIDPQFSENQKTADNSLSFGVGVNYAVSKKVALRSGINKLSLGYNTNNVVYSTGLANNNLANINYSSNALIEIKNEAGLNTLLTFEKDLQKTNTGAINQKMGYYEVPLEISYAVLDKKFGINVIGGVSTLFLSQNKISLVSSETNVKLGEAKNLNQVHFSTNVGLGFKYQIIKSFQINVEPMLKYQLNTFSNNSGDFKPLFIGLYSGISYSF</sequence>
<keyword evidence="2" id="KW-0472">Membrane</keyword>
<protein>
    <recommendedName>
        <fullName evidence="5">Outer membrane protein beta-barrel domain-containing protein</fullName>
    </recommendedName>
</protein>
<evidence type="ECO:0008006" key="5">
    <source>
        <dbReference type="Google" id="ProtNLM"/>
    </source>
</evidence>
<evidence type="ECO:0000256" key="2">
    <source>
        <dbReference type="SAM" id="Phobius"/>
    </source>
</evidence>
<dbReference type="SUPFAM" id="SSF56925">
    <property type="entry name" value="OMPA-like"/>
    <property type="match status" value="1"/>
</dbReference>
<name>A0A1H8JQE6_9FLAO</name>
<feature type="transmembrane region" description="Helical" evidence="2">
    <location>
        <begin position="46"/>
        <end position="68"/>
    </location>
</feature>
<dbReference type="InterPro" id="IPR011250">
    <property type="entry name" value="OMP/PagP_B-barrel"/>
</dbReference>
<reference evidence="4" key="1">
    <citation type="submission" date="2016-10" db="EMBL/GenBank/DDBJ databases">
        <authorList>
            <person name="Varghese N."/>
            <person name="Submissions S."/>
        </authorList>
    </citation>
    <scope>NUCLEOTIDE SEQUENCE [LARGE SCALE GENOMIC DNA]</scope>
    <source>
        <strain evidence="4">CGMCC 1.8704</strain>
    </source>
</reference>
<organism evidence="3 4">
    <name type="scientific">Flavobacterium sinopsychrotolerans</name>
    <dbReference type="NCBI Taxonomy" id="604089"/>
    <lineage>
        <taxon>Bacteria</taxon>
        <taxon>Pseudomonadati</taxon>
        <taxon>Bacteroidota</taxon>
        <taxon>Flavobacteriia</taxon>
        <taxon>Flavobacteriales</taxon>
        <taxon>Flavobacteriaceae</taxon>
        <taxon>Flavobacterium</taxon>
    </lineage>
</organism>